<feature type="domain" description="DUF732" evidence="2">
    <location>
        <begin position="27"/>
        <end position="105"/>
    </location>
</feature>
<dbReference type="RefSeq" id="WP_011723751.1">
    <property type="nucleotide sequence ID" value="NC_008595.1"/>
</dbReference>
<feature type="chain" id="PRO_5002603884" description="DUF732 domain-containing protein" evidence="1">
    <location>
        <begin position="24"/>
        <end position="109"/>
    </location>
</feature>
<proteinExistence type="predicted"/>
<evidence type="ECO:0000259" key="2">
    <source>
        <dbReference type="Pfam" id="PF05305"/>
    </source>
</evidence>
<dbReference type="EMBL" id="CP000479">
    <property type="protein sequence ID" value="ABK66474.1"/>
    <property type="molecule type" value="Genomic_DNA"/>
</dbReference>
<name>A0A0H2ZX15_MYCA1</name>
<dbReference type="Pfam" id="PF05305">
    <property type="entry name" value="DUF732"/>
    <property type="match status" value="1"/>
</dbReference>
<dbReference type="HOGENOM" id="CLU_2180894_0_0_11"/>
<accession>A0A0H2ZX15</accession>
<dbReference type="AlphaFoldDB" id="A0A0H2ZX15"/>
<gene>
    <name evidence="3" type="ordered locus">MAV_0780</name>
</gene>
<evidence type="ECO:0000256" key="1">
    <source>
        <dbReference type="SAM" id="SignalP"/>
    </source>
</evidence>
<evidence type="ECO:0000313" key="3">
    <source>
        <dbReference type="EMBL" id="ABK66474.1"/>
    </source>
</evidence>
<organism evidence="3 4">
    <name type="scientific">Mycobacterium avium (strain 104)</name>
    <dbReference type="NCBI Taxonomy" id="243243"/>
    <lineage>
        <taxon>Bacteria</taxon>
        <taxon>Bacillati</taxon>
        <taxon>Actinomycetota</taxon>
        <taxon>Actinomycetes</taxon>
        <taxon>Mycobacteriales</taxon>
        <taxon>Mycobacteriaceae</taxon>
        <taxon>Mycobacterium</taxon>
        <taxon>Mycobacterium avium complex (MAC)</taxon>
    </lineage>
</organism>
<keyword evidence="1" id="KW-0732">Signal</keyword>
<feature type="signal peptide" evidence="1">
    <location>
        <begin position="1"/>
        <end position="23"/>
    </location>
</feature>
<reference evidence="3 4" key="1">
    <citation type="submission" date="2006-10" db="EMBL/GenBank/DDBJ databases">
        <authorList>
            <person name="Fleischmann R.D."/>
            <person name="Dodson R.J."/>
            <person name="Haft D.H."/>
            <person name="Merkel J.S."/>
            <person name="Nelson W.C."/>
            <person name="Fraser C.M."/>
        </authorList>
    </citation>
    <scope>NUCLEOTIDE SEQUENCE [LARGE SCALE GENOMIC DNA]</scope>
    <source>
        <strain evidence="3 4">104</strain>
    </source>
</reference>
<dbReference type="KEGG" id="mav:MAV_0780"/>
<sequence length="109" mass="11466">MRTHALLLACALTAFAATPSARADNGDADFISFLEQHNLGCGEGALKCSSDTELIGIGHSVCYDIDNNGQTPGEAANKLVAIGDGWLNREQASVIVAASLVNYCPWDKL</sequence>
<dbReference type="Proteomes" id="UP000001574">
    <property type="component" value="Chromosome"/>
</dbReference>
<evidence type="ECO:0000313" key="4">
    <source>
        <dbReference type="Proteomes" id="UP000001574"/>
    </source>
</evidence>
<dbReference type="InterPro" id="IPR007969">
    <property type="entry name" value="DUF732"/>
</dbReference>
<protein>
    <recommendedName>
        <fullName evidence="2">DUF732 domain-containing protein</fullName>
    </recommendedName>
</protein>